<dbReference type="InterPro" id="IPR011598">
    <property type="entry name" value="bHLH_dom"/>
</dbReference>
<dbReference type="CTD" id="108710940"/>
<reference evidence="13" key="1">
    <citation type="submission" date="2015-09" db="EMBL/GenBank/DDBJ databases">
        <title>Transcriptome analysis reveals direct targets of Six1 and Eya1 in cranial placodes.</title>
        <authorList>
            <person name="Riddiford N."/>
            <person name="Schlosser G."/>
        </authorList>
    </citation>
    <scope>NUCLEOTIDE SEQUENCE</scope>
</reference>
<evidence type="ECO:0000256" key="3">
    <source>
        <dbReference type="ARBA" id="ARBA00004489"/>
    </source>
</evidence>
<dbReference type="RefSeq" id="XP_018107642.1">
    <property type="nucleotide sequence ID" value="XM_018252153.2"/>
</dbReference>
<dbReference type="GO" id="GO:0046983">
    <property type="term" value="F:protein dimerization activity"/>
    <property type="evidence" value="ECO:0007669"/>
    <property type="project" value="InterPro"/>
</dbReference>
<dbReference type="KEGG" id="xla:108710940"/>
<keyword evidence="6" id="KW-0524">Neurogenesis</keyword>
<dbReference type="GO" id="GO:0005634">
    <property type="term" value="C:nucleus"/>
    <property type="evidence" value="ECO:0000318"/>
    <property type="project" value="GO_Central"/>
</dbReference>
<accession>A0A0U2URD9</accession>
<keyword evidence="8" id="KW-0804">Transcription</keyword>
<feature type="region of interest" description="Disordered" evidence="11">
    <location>
        <begin position="74"/>
        <end position="116"/>
    </location>
</feature>
<dbReference type="STRING" id="8355.A0A0U2URD9"/>
<reference evidence="15" key="2">
    <citation type="submission" date="2025-04" db="UniProtKB">
        <authorList>
            <consortium name="RefSeq"/>
        </authorList>
    </citation>
    <scope>IDENTIFICATION</scope>
    <source>
        <strain evidence="15">J_2021</strain>
        <tissue evidence="15">Erythrocytes</tissue>
    </source>
</reference>
<dbReference type="OMA" id="KEMCEMQ"/>
<dbReference type="SMART" id="SM00353">
    <property type="entry name" value="HLH"/>
    <property type="match status" value="1"/>
</dbReference>
<evidence type="ECO:0000313" key="14">
    <source>
        <dbReference type="Proteomes" id="UP000186698"/>
    </source>
</evidence>
<proteinExistence type="evidence at transcript level"/>
<evidence type="ECO:0000256" key="9">
    <source>
        <dbReference type="ARBA" id="ARBA00023242"/>
    </source>
</evidence>
<dbReference type="GO" id="GO:0045944">
    <property type="term" value="P:positive regulation of transcription by RNA polymerase II"/>
    <property type="evidence" value="ECO:0000318"/>
    <property type="project" value="GO_Central"/>
</dbReference>
<feature type="region of interest" description="Disordered" evidence="11">
    <location>
        <begin position="166"/>
        <end position="263"/>
    </location>
</feature>
<dbReference type="PANTHER" id="PTHR19290">
    <property type="entry name" value="BASIC HELIX-LOOP-HELIX PROTEIN NEUROGENIN-RELATED"/>
    <property type="match status" value="1"/>
</dbReference>
<evidence type="ECO:0000256" key="11">
    <source>
        <dbReference type="SAM" id="MobiDB-lite"/>
    </source>
</evidence>
<dbReference type="GeneID" id="108710940"/>
<comment type="function">
    <text evidence="10">Transcription factor that binds to DNA at the consensus sequence 5'-CAG[GC]TG-3'. Positively regulates the determination of retinal ganglion cell fate and formation of the optic nerve and retino-hypothalamic tract. Required for retinal circadian rhythm photoentrainment. Plays a role in brainstem auditory signaling and binaural processing. Regulates the differentiation of olfactory receptor neurons. During retinal neurogenesis, activates the transcription of several genes such as brn3d, coe3, cbfa2t2, glis2, elrC and xgadd45-gamma.</text>
</comment>
<keyword evidence="5" id="KW-0221">Differentiation</keyword>
<evidence type="ECO:0000313" key="16">
    <source>
        <dbReference type="Xenbase" id="XB-GENE-17330306"/>
    </source>
</evidence>
<comment type="subcellular location">
    <subcellularLocation>
        <location evidence="3">Cell projection</location>
        <location evidence="3">Axon</location>
    </subcellularLocation>
    <subcellularLocation>
        <location evidence="1">Nucleus</location>
    </subcellularLocation>
    <subcellularLocation>
        <location evidence="2">Perikaryon</location>
    </subcellularLocation>
</comment>
<keyword evidence="7" id="KW-0805">Transcription regulation</keyword>
<sequence>MARLLHGAATAADWCELKELPSEAGLLARDYLLDSSDPRAWLSATSLQSRPEYVLHPPGRAHKVRELCKLKGLRDDDDEEEDDEEEEERSEGLCRHRGPPGKGPGGVQKQRRLAANARERRRMHGLNHAFDQLRNVIPSFNNDKKLSKYETLQMAQIYINALSDLLQAPPDSRDPPCPPTYQLHSGPEPRLGQSGSCMRFSGDFPGQSPLSFQFQEGAALSQKGIGSAPSSSSGEDSKTSPRSHRSDGEFSPHSHYSDSDETS</sequence>
<dbReference type="GO" id="GO:0070888">
    <property type="term" value="F:E-box binding"/>
    <property type="evidence" value="ECO:0000318"/>
    <property type="project" value="GO_Central"/>
</dbReference>
<dbReference type="GO" id="GO:0000981">
    <property type="term" value="F:DNA-binding transcription factor activity, RNA polymerase II-specific"/>
    <property type="evidence" value="ECO:0000318"/>
    <property type="project" value="GO_Central"/>
</dbReference>
<dbReference type="FunFam" id="4.10.280.10:FF:000025">
    <property type="entry name" value="protein atonal homolog 7"/>
    <property type="match status" value="1"/>
</dbReference>
<organism evidence="13">
    <name type="scientific">Xenopus laevis</name>
    <name type="common">African clawed frog</name>
    <dbReference type="NCBI Taxonomy" id="8355"/>
    <lineage>
        <taxon>Eukaryota</taxon>
        <taxon>Metazoa</taxon>
        <taxon>Chordata</taxon>
        <taxon>Craniata</taxon>
        <taxon>Vertebrata</taxon>
        <taxon>Euteleostomi</taxon>
        <taxon>Amphibia</taxon>
        <taxon>Batrachia</taxon>
        <taxon>Anura</taxon>
        <taxon>Pipoidea</taxon>
        <taxon>Pipidae</taxon>
        <taxon>Xenopodinae</taxon>
        <taxon>Xenopus</taxon>
        <taxon>Xenopus</taxon>
    </lineage>
</organism>
<dbReference type="EMBL" id="KT722747">
    <property type="protein sequence ID" value="ALS09859.1"/>
    <property type="molecule type" value="mRNA"/>
</dbReference>
<name>A0A0U2URD9_XENLA</name>
<keyword evidence="4" id="KW-0217">Developmental protein</keyword>
<dbReference type="Bgee" id="108710940">
    <property type="expression patterns" value="Expressed in internal ear and 6 other cell types or tissues"/>
</dbReference>
<dbReference type="GO" id="GO:0043204">
    <property type="term" value="C:perikaryon"/>
    <property type="evidence" value="ECO:0007669"/>
    <property type="project" value="UniProtKB-SubCell"/>
</dbReference>
<dbReference type="GO" id="GO:0030424">
    <property type="term" value="C:axon"/>
    <property type="evidence" value="ECO:0007669"/>
    <property type="project" value="UniProtKB-SubCell"/>
</dbReference>
<evidence type="ECO:0000256" key="10">
    <source>
        <dbReference type="ARBA" id="ARBA00057941"/>
    </source>
</evidence>
<dbReference type="SUPFAM" id="SSF47459">
    <property type="entry name" value="HLH, helix-loop-helix DNA-binding domain"/>
    <property type="match status" value="1"/>
</dbReference>
<dbReference type="Gene3D" id="4.10.280.10">
    <property type="entry name" value="Helix-loop-helix DNA-binding domain"/>
    <property type="match status" value="1"/>
</dbReference>
<dbReference type="Xenbase" id="XB-GENE-17330306">
    <property type="gene designation" value="atoh1.L"/>
</dbReference>
<dbReference type="Proteomes" id="UP000186698">
    <property type="component" value="Chromosome 1L"/>
</dbReference>
<feature type="compositionally biased region" description="Low complexity" evidence="11">
    <location>
        <begin position="221"/>
        <end position="234"/>
    </location>
</feature>
<dbReference type="InterPro" id="IPR032661">
    <property type="entry name" value="ATOH1_bHLH"/>
</dbReference>
<dbReference type="AlphaFoldDB" id="A0A0U2URD9"/>
<dbReference type="PaxDb" id="8355-A0A0U2URD9"/>
<dbReference type="PANTHER" id="PTHR19290:SF82">
    <property type="entry name" value="TRANSCRIPTION FACTOR ATOH1"/>
    <property type="match status" value="1"/>
</dbReference>
<evidence type="ECO:0000256" key="6">
    <source>
        <dbReference type="ARBA" id="ARBA00022902"/>
    </source>
</evidence>
<feature type="compositionally biased region" description="Acidic residues" evidence="11">
    <location>
        <begin position="75"/>
        <end position="89"/>
    </location>
</feature>
<evidence type="ECO:0000256" key="1">
    <source>
        <dbReference type="ARBA" id="ARBA00004123"/>
    </source>
</evidence>
<keyword evidence="9" id="KW-0539">Nucleus</keyword>
<feature type="domain" description="BHLH" evidence="12">
    <location>
        <begin position="110"/>
        <end position="162"/>
    </location>
</feature>
<evidence type="ECO:0000256" key="5">
    <source>
        <dbReference type="ARBA" id="ARBA00022782"/>
    </source>
</evidence>
<dbReference type="PROSITE" id="PS50888">
    <property type="entry name" value="BHLH"/>
    <property type="match status" value="1"/>
</dbReference>
<dbReference type="AGR" id="Xenbase:XB-GENE-17330306"/>
<protein>
    <submittedName>
        <fullName evidence="13">Atonal 1</fullName>
    </submittedName>
    <submittedName>
        <fullName evidence="15">protein atonal homolog 1</fullName>
    </submittedName>
</protein>
<dbReference type="GO" id="GO:0048663">
    <property type="term" value="P:neuron fate commitment"/>
    <property type="evidence" value="ECO:0000318"/>
    <property type="project" value="GO_Central"/>
</dbReference>
<evidence type="ECO:0000256" key="4">
    <source>
        <dbReference type="ARBA" id="ARBA00022473"/>
    </source>
</evidence>
<evidence type="ECO:0000256" key="2">
    <source>
        <dbReference type="ARBA" id="ARBA00004484"/>
    </source>
</evidence>
<dbReference type="GO" id="GO:0007423">
    <property type="term" value="P:sensory organ development"/>
    <property type="evidence" value="ECO:0000318"/>
    <property type="project" value="GO_Central"/>
</dbReference>
<feature type="compositionally biased region" description="Basic and acidic residues" evidence="11">
    <location>
        <begin position="235"/>
        <end position="263"/>
    </location>
</feature>
<dbReference type="InterPro" id="IPR036638">
    <property type="entry name" value="HLH_DNA-bd_sf"/>
</dbReference>
<gene>
    <name evidence="15 16" type="primary">atoh1.L</name>
    <name evidence="13" type="synonym">atoh1</name>
</gene>
<dbReference type="InterPro" id="IPR050359">
    <property type="entry name" value="bHLH_transcription_factors"/>
</dbReference>
<dbReference type="OrthoDB" id="6161578at2759"/>
<evidence type="ECO:0000259" key="12">
    <source>
        <dbReference type="PROSITE" id="PS50888"/>
    </source>
</evidence>
<dbReference type="CDD" id="cd19713">
    <property type="entry name" value="bHLH_TS_ATOH1"/>
    <property type="match status" value="1"/>
</dbReference>
<evidence type="ECO:0000256" key="8">
    <source>
        <dbReference type="ARBA" id="ARBA00023163"/>
    </source>
</evidence>
<evidence type="ECO:0000313" key="13">
    <source>
        <dbReference type="EMBL" id="ALS09859.1"/>
    </source>
</evidence>
<dbReference type="GO" id="GO:0061564">
    <property type="term" value="P:axon development"/>
    <property type="evidence" value="ECO:0000318"/>
    <property type="project" value="GO_Central"/>
</dbReference>
<evidence type="ECO:0000313" key="15">
    <source>
        <dbReference type="RefSeq" id="XP_018107642.1"/>
    </source>
</evidence>
<evidence type="ECO:0000256" key="7">
    <source>
        <dbReference type="ARBA" id="ARBA00023015"/>
    </source>
</evidence>
<keyword evidence="14" id="KW-1185">Reference proteome</keyword>
<dbReference type="Pfam" id="PF00010">
    <property type="entry name" value="HLH"/>
    <property type="match status" value="1"/>
</dbReference>